<dbReference type="AlphaFoldDB" id="A0A379AEM8"/>
<evidence type="ECO:0000313" key="4">
    <source>
        <dbReference type="Proteomes" id="UP000254640"/>
    </source>
</evidence>
<dbReference type="InterPro" id="IPR001296">
    <property type="entry name" value="Glyco_trans_1"/>
</dbReference>
<proteinExistence type="predicted"/>
<dbReference type="PANTHER" id="PTHR46401">
    <property type="entry name" value="GLYCOSYLTRANSFERASE WBBK-RELATED"/>
    <property type="match status" value="1"/>
</dbReference>
<dbReference type="Gene3D" id="3.40.50.2000">
    <property type="entry name" value="Glycogen Phosphorylase B"/>
    <property type="match status" value="1"/>
</dbReference>
<protein>
    <submittedName>
        <fullName evidence="3">Glycosyltransferase, MSMEG_0565 family</fullName>
    </submittedName>
</protein>
<feature type="domain" description="Glycosyl transferase family 1" evidence="2">
    <location>
        <begin position="7"/>
        <end position="115"/>
    </location>
</feature>
<dbReference type="GO" id="GO:0016757">
    <property type="term" value="F:glycosyltransferase activity"/>
    <property type="evidence" value="ECO:0007669"/>
    <property type="project" value="InterPro"/>
</dbReference>
<dbReference type="PANTHER" id="PTHR46401:SF2">
    <property type="entry name" value="GLYCOSYLTRANSFERASE WBBK-RELATED"/>
    <property type="match status" value="1"/>
</dbReference>
<organism evidence="3 4">
    <name type="scientific">Enterobacter agglomerans</name>
    <name type="common">Erwinia herbicola</name>
    <name type="synonym">Pantoea agglomerans</name>
    <dbReference type="NCBI Taxonomy" id="549"/>
    <lineage>
        <taxon>Bacteria</taxon>
        <taxon>Pseudomonadati</taxon>
        <taxon>Pseudomonadota</taxon>
        <taxon>Gammaproteobacteria</taxon>
        <taxon>Enterobacterales</taxon>
        <taxon>Erwiniaceae</taxon>
        <taxon>Pantoea</taxon>
        <taxon>Pantoea agglomerans group</taxon>
    </lineage>
</organism>
<dbReference type="EMBL" id="UGSO01000001">
    <property type="protein sequence ID" value="SUB16009.1"/>
    <property type="molecule type" value="Genomic_DNA"/>
</dbReference>
<dbReference type="Proteomes" id="UP000254640">
    <property type="component" value="Unassembled WGS sequence"/>
</dbReference>
<keyword evidence="1 3" id="KW-0808">Transferase</keyword>
<gene>
    <name evidence="3" type="ORF">NCTC9381_01906</name>
</gene>
<name>A0A379AEM8_ENTAG</name>
<dbReference type="Pfam" id="PF00534">
    <property type="entry name" value="Glycos_transf_1"/>
    <property type="match status" value="1"/>
</dbReference>
<sequence length="128" mass="14523">MNDFITDLSLDPRIKGKIIQLNNISDPELTLLYKNAWFTLYPSLYEGWGLPVAESLAFGKYCLASSAASVPEVAGDLLDYIDPWDVLGWAEKIRYFIDNPDAIKQREKRIEAEYKSTKWSETAASVLN</sequence>
<reference evidence="3 4" key="1">
    <citation type="submission" date="2018-06" db="EMBL/GenBank/DDBJ databases">
        <authorList>
            <consortium name="Pathogen Informatics"/>
            <person name="Doyle S."/>
        </authorList>
    </citation>
    <scope>NUCLEOTIDE SEQUENCE [LARGE SCALE GENOMIC DNA]</scope>
    <source>
        <strain evidence="3 4">NCTC9381</strain>
    </source>
</reference>
<dbReference type="SUPFAM" id="SSF53756">
    <property type="entry name" value="UDP-Glycosyltransferase/glycogen phosphorylase"/>
    <property type="match status" value="1"/>
</dbReference>
<keyword evidence="4" id="KW-1185">Reference proteome</keyword>
<evidence type="ECO:0000259" key="2">
    <source>
        <dbReference type="Pfam" id="PF00534"/>
    </source>
</evidence>
<accession>A0A379AEM8</accession>
<evidence type="ECO:0000313" key="3">
    <source>
        <dbReference type="EMBL" id="SUB16009.1"/>
    </source>
</evidence>
<evidence type="ECO:0000256" key="1">
    <source>
        <dbReference type="ARBA" id="ARBA00022679"/>
    </source>
</evidence>